<evidence type="ECO:0000313" key="3">
    <source>
        <dbReference type="Proteomes" id="UP001598448"/>
    </source>
</evidence>
<dbReference type="Proteomes" id="UP001598448">
    <property type="component" value="Unassembled WGS sequence"/>
</dbReference>
<name>A0ABW6FFX2_9ACTN</name>
<proteinExistence type="predicted"/>
<gene>
    <name evidence="2" type="ORF">ACFWJN_00180</name>
</gene>
<evidence type="ECO:0000313" key="2">
    <source>
        <dbReference type="EMBL" id="MFD5097407.1"/>
    </source>
</evidence>
<feature type="region of interest" description="Disordered" evidence="1">
    <location>
        <begin position="32"/>
        <end position="52"/>
    </location>
</feature>
<dbReference type="EMBL" id="JBHXIJ010000001">
    <property type="protein sequence ID" value="MFD5097407.1"/>
    <property type="molecule type" value="Genomic_DNA"/>
</dbReference>
<keyword evidence="3" id="KW-1185">Reference proteome</keyword>
<organism evidence="2 3">
    <name type="scientific">Streptomyces albidochromogenes</name>
    <dbReference type="NCBI Taxonomy" id="329524"/>
    <lineage>
        <taxon>Bacteria</taxon>
        <taxon>Bacillati</taxon>
        <taxon>Actinomycetota</taxon>
        <taxon>Actinomycetes</taxon>
        <taxon>Kitasatosporales</taxon>
        <taxon>Streptomycetaceae</taxon>
        <taxon>Streptomyces</taxon>
    </lineage>
</organism>
<reference evidence="2 3" key="1">
    <citation type="submission" date="2024-09" db="EMBL/GenBank/DDBJ databases">
        <title>The Natural Products Discovery Center: Release of the First 8490 Sequenced Strains for Exploring Actinobacteria Biosynthetic Diversity.</title>
        <authorList>
            <person name="Kalkreuter E."/>
            <person name="Kautsar S.A."/>
            <person name="Yang D."/>
            <person name="Bader C.D."/>
            <person name="Teijaro C.N."/>
            <person name="Fluegel L."/>
            <person name="Davis C.M."/>
            <person name="Simpson J.R."/>
            <person name="Lauterbach L."/>
            <person name="Steele A.D."/>
            <person name="Gui C."/>
            <person name="Meng S."/>
            <person name="Li G."/>
            <person name="Viehrig K."/>
            <person name="Ye F."/>
            <person name="Su P."/>
            <person name="Kiefer A.F."/>
            <person name="Nichols A."/>
            <person name="Cepeda A.J."/>
            <person name="Yan W."/>
            <person name="Fan B."/>
            <person name="Jiang Y."/>
            <person name="Adhikari A."/>
            <person name="Zheng C.-J."/>
            <person name="Schuster L."/>
            <person name="Cowan T.M."/>
            <person name="Smanski M.J."/>
            <person name="Chevrette M.G."/>
            <person name="De Carvalho L.P.S."/>
            <person name="Shen B."/>
        </authorList>
    </citation>
    <scope>NUCLEOTIDE SEQUENCE [LARGE SCALE GENOMIC DNA]</scope>
    <source>
        <strain evidence="2 3">NPDC058348</strain>
    </source>
</reference>
<accession>A0ABW6FFX2</accession>
<protein>
    <submittedName>
        <fullName evidence="2">Uncharacterized protein</fullName>
    </submittedName>
</protein>
<sequence length="52" mass="6149">MQFVHDLPLREQQRLQFVRYAVSWSETHRDEFDEAFPDEMPPTNAQRGAEAA</sequence>
<dbReference type="RefSeq" id="WP_386706663.1">
    <property type="nucleotide sequence ID" value="NZ_JBHXIJ010000001.1"/>
</dbReference>
<evidence type="ECO:0000256" key="1">
    <source>
        <dbReference type="SAM" id="MobiDB-lite"/>
    </source>
</evidence>
<comment type="caution">
    <text evidence="2">The sequence shown here is derived from an EMBL/GenBank/DDBJ whole genome shotgun (WGS) entry which is preliminary data.</text>
</comment>